<name>A0A6N2CA48_SOLCI</name>
<gene>
    <name evidence="1" type="ORF">EJD97_006918</name>
</gene>
<accession>A0A6N2CA48</accession>
<sequence>MEEGKSGDGDSYTNVKRVYDSDDEMWAENRSKRLHDPLLMKNKNVVEQKKKTEEIYKKKGQEKLHMLFPDPHFLRYVF</sequence>
<organism evidence="1">
    <name type="scientific">Solanum chilense</name>
    <name type="common">Tomato</name>
    <name type="synonym">Lycopersicon chilense</name>
    <dbReference type="NCBI Taxonomy" id="4083"/>
    <lineage>
        <taxon>Eukaryota</taxon>
        <taxon>Viridiplantae</taxon>
        <taxon>Streptophyta</taxon>
        <taxon>Embryophyta</taxon>
        <taxon>Tracheophyta</taxon>
        <taxon>Spermatophyta</taxon>
        <taxon>Magnoliopsida</taxon>
        <taxon>eudicotyledons</taxon>
        <taxon>Gunneridae</taxon>
        <taxon>Pentapetalae</taxon>
        <taxon>asterids</taxon>
        <taxon>lamiids</taxon>
        <taxon>Solanales</taxon>
        <taxon>Solanaceae</taxon>
        <taxon>Solanoideae</taxon>
        <taxon>Solaneae</taxon>
        <taxon>Solanum</taxon>
        <taxon>Solanum subgen. Lycopersicon</taxon>
    </lineage>
</organism>
<protein>
    <submittedName>
        <fullName evidence="1">Uncharacterized protein</fullName>
    </submittedName>
</protein>
<proteinExistence type="predicted"/>
<comment type="caution">
    <text evidence="1">The sequence shown here is derived from an EMBL/GenBank/DDBJ whole genome shotgun (WGS) entry which is preliminary data.</text>
</comment>
<evidence type="ECO:0000313" key="1">
    <source>
        <dbReference type="EMBL" id="TMX04597.1"/>
    </source>
</evidence>
<feature type="non-terminal residue" evidence="1">
    <location>
        <position position="78"/>
    </location>
</feature>
<reference evidence="1" key="1">
    <citation type="submission" date="2019-05" db="EMBL/GenBank/DDBJ databases">
        <title>The de novo reference genome and transcriptome assemblies of the wild tomato species Solanum chilense.</title>
        <authorList>
            <person name="Stam R."/>
            <person name="Nosenko T."/>
            <person name="Hoerger A.C."/>
            <person name="Stephan W."/>
            <person name="Seidel M.A."/>
            <person name="Kuhn J.M.M."/>
            <person name="Haberer G."/>
            <person name="Tellier A."/>
        </authorList>
    </citation>
    <scope>NUCLEOTIDE SEQUENCE</scope>
    <source>
        <tissue evidence="1">Mature leaves</tissue>
    </source>
</reference>
<dbReference type="AlphaFoldDB" id="A0A6N2CA48"/>
<dbReference type="EMBL" id="RXGB01000200">
    <property type="protein sequence ID" value="TMX04597.1"/>
    <property type="molecule type" value="Genomic_DNA"/>
</dbReference>